<dbReference type="Proteomes" id="UP000005870">
    <property type="component" value="Chromosome"/>
</dbReference>
<evidence type="ECO:0000313" key="2">
    <source>
        <dbReference type="EMBL" id="AER56450.1"/>
    </source>
</evidence>
<feature type="compositionally biased region" description="Basic residues" evidence="1">
    <location>
        <begin position="149"/>
        <end position="160"/>
    </location>
</feature>
<feature type="compositionally biased region" description="Basic residues" evidence="1">
    <location>
        <begin position="174"/>
        <end position="185"/>
    </location>
</feature>
<evidence type="ECO:0000313" key="3">
    <source>
        <dbReference type="Proteomes" id="UP000005870"/>
    </source>
</evidence>
<accession>G7UVY1</accession>
<dbReference type="STRING" id="1045855.DSC_09000"/>
<reference evidence="2 3" key="1">
    <citation type="journal article" date="2012" name="J. Bacteriol.">
        <title>Complete Genome Sequence of the BTEX-Degrading Bacterium Pseudoxanthomonas spadix BD-a59.</title>
        <authorList>
            <person name="Lee S.H."/>
            <person name="Jin H.M."/>
            <person name="Lee H.J."/>
            <person name="Kim J.M."/>
            <person name="Jeon C.O."/>
        </authorList>
    </citation>
    <scope>NUCLEOTIDE SEQUENCE [LARGE SCALE GENOMIC DNA]</scope>
    <source>
        <strain evidence="2 3">BD-a59</strain>
    </source>
</reference>
<dbReference type="PANTHER" id="PTHR38664">
    <property type="entry name" value="SLR0058 PROTEIN"/>
    <property type="match status" value="1"/>
</dbReference>
<feature type="compositionally biased region" description="Low complexity" evidence="1">
    <location>
        <begin position="193"/>
        <end position="204"/>
    </location>
</feature>
<feature type="compositionally biased region" description="Low complexity" evidence="1">
    <location>
        <begin position="161"/>
        <end position="173"/>
    </location>
</feature>
<proteinExistence type="predicted"/>
<dbReference type="KEGG" id="psd:DSC_09000"/>
<feature type="compositionally biased region" description="Polar residues" evidence="1">
    <location>
        <begin position="16"/>
        <end position="25"/>
    </location>
</feature>
<keyword evidence="3" id="KW-1185">Reference proteome</keyword>
<dbReference type="HOGENOM" id="CLU_113343_1_0_6"/>
<dbReference type="OrthoDB" id="5801582at2"/>
<feature type="region of interest" description="Disordered" evidence="1">
    <location>
        <begin position="1"/>
        <end position="27"/>
    </location>
</feature>
<feature type="region of interest" description="Disordered" evidence="1">
    <location>
        <begin position="143"/>
        <end position="212"/>
    </location>
</feature>
<dbReference type="Pfam" id="PF05597">
    <property type="entry name" value="Phasin"/>
    <property type="match status" value="1"/>
</dbReference>
<dbReference type="eggNOG" id="COG3937">
    <property type="taxonomic scope" value="Bacteria"/>
</dbReference>
<protein>
    <submittedName>
        <fullName evidence="2">Polyhydroxyalcanoate granule-associated protein</fullName>
    </submittedName>
</protein>
<dbReference type="AlphaFoldDB" id="G7UVY1"/>
<gene>
    <name evidence="2" type="ordered locus">DSC_09000</name>
</gene>
<evidence type="ECO:0000256" key="1">
    <source>
        <dbReference type="SAM" id="MobiDB-lite"/>
    </source>
</evidence>
<dbReference type="PANTHER" id="PTHR38664:SF1">
    <property type="entry name" value="SLR0058 PROTEIN"/>
    <property type="match status" value="1"/>
</dbReference>
<dbReference type="EMBL" id="CP003093">
    <property type="protein sequence ID" value="AER56450.1"/>
    <property type="molecule type" value="Genomic_DNA"/>
</dbReference>
<dbReference type="InterPro" id="IPR008769">
    <property type="entry name" value="PhaF_PhaI"/>
</dbReference>
<sequence>MAAKKTSRTRSTASSEPSLQEQAEQLQRKLGESAQQIWLAGVGAFGRAQTEGSRLFETLVKEGSRVEQRAGSGAGKVREALDSGVHGARTRAAETLGRVDQAFRGKVQGALKSLEVPTRRELGALLDRIDSLNALLRRYNGQADTPGAKAHKSTARKTATRKTAAAGGPPARKAAVKKTTHKPRPRTAVTKVAGPAAGEAPAKKAAARKALR</sequence>
<name>G7UVY1_PSEUP</name>
<organism evidence="2 3">
    <name type="scientific">Pseudoxanthomonas spadix (strain BD-a59)</name>
    <dbReference type="NCBI Taxonomy" id="1045855"/>
    <lineage>
        <taxon>Bacteria</taxon>
        <taxon>Pseudomonadati</taxon>
        <taxon>Pseudomonadota</taxon>
        <taxon>Gammaproteobacteria</taxon>
        <taxon>Lysobacterales</taxon>
        <taxon>Lysobacteraceae</taxon>
        <taxon>Pseudoxanthomonas</taxon>
    </lineage>
</organism>
<dbReference type="RefSeq" id="WP_014160626.1">
    <property type="nucleotide sequence ID" value="NC_016147.2"/>
</dbReference>